<feature type="transmembrane region" description="Helical" evidence="1">
    <location>
        <begin position="62"/>
        <end position="84"/>
    </location>
</feature>
<keyword evidence="1" id="KW-0812">Transmembrane</keyword>
<dbReference type="AlphaFoldDB" id="A0A2G8JUS9"/>
<dbReference type="EMBL" id="MRZV01001233">
    <property type="protein sequence ID" value="PIK39493.1"/>
    <property type="molecule type" value="Genomic_DNA"/>
</dbReference>
<organism evidence="2 3">
    <name type="scientific">Stichopus japonicus</name>
    <name type="common">Sea cucumber</name>
    <dbReference type="NCBI Taxonomy" id="307972"/>
    <lineage>
        <taxon>Eukaryota</taxon>
        <taxon>Metazoa</taxon>
        <taxon>Echinodermata</taxon>
        <taxon>Eleutherozoa</taxon>
        <taxon>Echinozoa</taxon>
        <taxon>Holothuroidea</taxon>
        <taxon>Aspidochirotacea</taxon>
        <taxon>Aspidochirotida</taxon>
        <taxon>Stichopodidae</taxon>
        <taxon>Apostichopus</taxon>
    </lineage>
</organism>
<evidence type="ECO:0000313" key="2">
    <source>
        <dbReference type="EMBL" id="PIK39493.1"/>
    </source>
</evidence>
<name>A0A2G8JUS9_STIJA</name>
<keyword evidence="1" id="KW-0472">Membrane</keyword>
<dbReference type="Proteomes" id="UP000230750">
    <property type="component" value="Unassembled WGS sequence"/>
</dbReference>
<accession>A0A2G8JUS9</accession>
<comment type="caution">
    <text evidence="2">The sequence shown here is derived from an EMBL/GenBank/DDBJ whole genome shotgun (WGS) entry which is preliminary data.</text>
</comment>
<evidence type="ECO:0000256" key="1">
    <source>
        <dbReference type="SAM" id="Phobius"/>
    </source>
</evidence>
<gene>
    <name evidence="2" type="ORF">BSL78_23667</name>
</gene>
<protein>
    <submittedName>
        <fullName evidence="2">Uncharacterized protein</fullName>
    </submittedName>
</protein>
<keyword evidence="3" id="KW-1185">Reference proteome</keyword>
<proteinExistence type="predicted"/>
<reference evidence="2 3" key="1">
    <citation type="journal article" date="2017" name="PLoS Biol.">
        <title>The sea cucumber genome provides insights into morphological evolution and visceral regeneration.</title>
        <authorList>
            <person name="Zhang X."/>
            <person name="Sun L."/>
            <person name="Yuan J."/>
            <person name="Sun Y."/>
            <person name="Gao Y."/>
            <person name="Zhang L."/>
            <person name="Li S."/>
            <person name="Dai H."/>
            <person name="Hamel J.F."/>
            <person name="Liu C."/>
            <person name="Yu Y."/>
            <person name="Liu S."/>
            <person name="Lin W."/>
            <person name="Guo K."/>
            <person name="Jin S."/>
            <person name="Xu P."/>
            <person name="Storey K.B."/>
            <person name="Huan P."/>
            <person name="Zhang T."/>
            <person name="Zhou Y."/>
            <person name="Zhang J."/>
            <person name="Lin C."/>
            <person name="Li X."/>
            <person name="Xing L."/>
            <person name="Huo D."/>
            <person name="Sun M."/>
            <person name="Wang L."/>
            <person name="Mercier A."/>
            <person name="Li F."/>
            <person name="Yang H."/>
            <person name="Xiang J."/>
        </authorList>
    </citation>
    <scope>NUCLEOTIDE SEQUENCE [LARGE SCALE GENOMIC DNA]</scope>
    <source>
        <strain evidence="2">Shaxun</strain>
        <tissue evidence="2">Muscle</tissue>
    </source>
</reference>
<evidence type="ECO:0000313" key="3">
    <source>
        <dbReference type="Proteomes" id="UP000230750"/>
    </source>
</evidence>
<sequence length="299" mass="34246">MQHYDVSDDGSLIIKSVGRNQTGPYTILHFMEDYESERDTVFITLIVTCDDLEIINDGHAPILVVTCVIAILIIVTTTLLFALYCGRRCKRNMKNEDEDGDLKEIDPLIDRFLKTQLQIETPKGERKQMSAASFFDSDVEWKNTKRILFVGDFLTEDSPIVKQANSKCYQENFDETLFIVDIKKLNFEANFANELHKQLPPNSKYSLEKINDILSLEKCWLILDGGGEPLELTKSPDSEEDIDVDKFTTFDLLYNYGGDLLRVWVTSIPSVPRNNFSDYTKIYLPKSNENESHSSITNL</sequence>
<keyword evidence="1" id="KW-1133">Transmembrane helix</keyword>